<accession>A0A075LG73</accession>
<dbReference type="SUPFAM" id="SSF52499">
    <property type="entry name" value="Isochorismatase-like hydrolases"/>
    <property type="match status" value="1"/>
</dbReference>
<evidence type="ECO:0000256" key="1">
    <source>
        <dbReference type="ARBA" id="ARBA00006336"/>
    </source>
</evidence>
<dbReference type="AlphaFoldDB" id="A0A075LG73"/>
<gene>
    <name evidence="4" type="ORF">GZ22_02460</name>
</gene>
<name>A0A075LG73_9BACI</name>
<evidence type="ECO:0000259" key="3">
    <source>
        <dbReference type="Pfam" id="PF00857"/>
    </source>
</evidence>
<evidence type="ECO:0000313" key="5">
    <source>
        <dbReference type="Proteomes" id="UP000027980"/>
    </source>
</evidence>
<keyword evidence="2" id="KW-0378">Hydrolase</keyword>
<comment type="similarity">
    <text evidence="1">Belongs to the isochorismatase family.</text>
</comment>
<evidence type="ECO:0000313" key="4">
    <source>
        <dbReference type="EMBL" id="AIF65620.1"/>
    </source>
</evidence>
<organism evidence="4 5">
    <name type="scientific">Terribacillus saccharophilus</name>
    <dbReference type="NCBI Taxonomy" id="361277"/>
    <lineage>
        <taxon>Bacteria</taxon>
        <taxon>Bacillati</taxon>
        <taxon>Bacillota</taxon>
        <taxon>Bacilli</taxon>
        <taxon>Bacillales</taxon>
        <taxon>Bacillaceae</taxon>
        <taxon>Terribacillus</taxon>
    </lineage>
</organism>
<dbReference type="InterPro" id="IPR000868">
    <property type="entry name" value="Isochorismatase-like_dom"/>
</dbReference>
<proteinExistence type="inferred from homology"/>
<feature type="domain" description="Isochorismatase-like" evidence="3">
    <location>
        <begin position="27"/>
        <end position="199"/>
    </location>
</feature>
<protein>
    <recommendedName>
        <fullName evidence="3">Isochorismatase-like domain-containing protein</fullName>
    </recommendedName>
</protein>
<dbReference type="InterPro" id="IPR050272">
    <property type="entry name" value="Isochorismatase-like_hydrls"/>
</dbReference>
<dbReference type="PANTHER" id="PTHR43540:SF1">
    <property type="entry name" value="ISOCHORISMATASE HYDROLASE"/>
    <property type="match status" value="1"/>
</dbReference>
<dbReference type="GO" id="GO:0016787">
    <property type="term" value="F:hydrolase activity"/>
    <property type="evidence" value="ECO:0007669"/>
    <property type="project" value="UniProtKB-KW"/>
</dbReference>
<dbReference type="Proteomes" id="UP000027980">
    <property type="component" value="Chromosome"/>
</dbReference>
<evidence type="ECO:0000256" key="2">
    <source>
        <dbReference type="ARBA" id="ARBA00022801"/>
    </source>
</evidence>
<sequence>MHMTDIQSVYQQAGYGQKQVGFGEKPALLLVDFQHAFTNSEYPTGKSPLIKQAAAETAELLELAREKDIPVIYTVVGYREGQWDTGNWKTDIGWITIGSHAAEVSPEVEPVTGEPIVLKKYPSAFFGTEVLSLLTTKQVDTVIVTGCTTSGCVRATIIDAFSYGFKTIVPEECVGDQAKESHDANLFDVNARYADVLPKQQVVEYLTALKATPITT</sequence>
<dbReference type="KEGG" id="tap:GZ22_02460"/>
<dbReference type="PANTHER" id="PTHR43540">
    <property type="entry name" value="PEROXYUREIDOACRYLATE/UREIDOACRYLATE AMIDOHYDROLASE-RELATED"/>
    <property type="match status" value="1"/>
</dbReference>
<reference evidence="4 5" key="1">
    <citation type="submission" date="2014-07" db="EMBL/GenBank/DDBJ databases">
        <title>Complete genome sequence of a moderately halophilic bacterium Terribacillus aidingensis MP602, isolated from Cryptomeria fortunei in Tianmu mountain in China.</title>
        <authorList>
            <person name="Wang Y."/>
            <person name="Lu P."/>
            <person name="Zhang L."/>
        </authorList>
    </citation>
    <scope>NUCLEOTIDE SEQUENCE [LARGE SCALE GENOMIC DNA]</scope>
    <source>
        <strain evidence="4 5">MP602</strain>
    </source>
</reference>
<dbReference type="OrthoDB" id="9785724at2"/>
<dbReference type="HOGENOM" id="CLU_068979_7_1_9"/>
<dbReference type="InterPro" id="IPR036380">
    <property type="entry name" value="Isochorismatase-like_sf"/>
</dbReference>
<dbReference type="Pfam" id="PF00857">
    <property type="entry name" value="Isochorismatase"/>
    <property type="match status" value="1"/>
</dbReference>
<dbReference type="Gene3D" id="3.40.50.850">
    <property type="entry name" value="Isochorismatase-like"/>
    <property type="match status" value="1"/>
</dbReference>
<dbReference type="EMBL" id="CP008876">
    <property type="protein sequence ID" value="AIF65620.1"/>
    <property type="molecule type" value="Genomic_DNA"/>
</dbReference>